<dbReference type="EMBL" id="JAUQOO010000001">
    <property type="protein sequence ID" value="MDO7925307.1"/>
    <property type="molecule type" value="Genomic_DNA"/>
</dbReference>
<dbReference type="InterPro" id="IPR036291">
    <property type="entry name" value="NAD(P)-bd_dom_sf"/>
</dbReference>
<dbReference type="InterPro" id="IPR055170">
    <property type="entry name" value="GFO_IDH_MocA-like_dom"/>
</dbReference>
<dbReference type="Proteomes" id="UP001223016">
    <property type="component" value="Unassembled WGS sequence"/>
</dbReference>
<dbReference type="SUPFAM" id="SSF55347">
    <property type="entry name" value="Glyceraldehyde-3-phosphate dehydrogenase-like, C-terminal domain"/>
    <property type="match status" value="1"/>
</dbReference>
<dbReference type="PANTHER" id="PTHR43818:SF11">
    <property type="entry name" value="BCDNA.GH03377"/>
    <property type="match status" value="1"/>
</dbReference>
<reference evidence="4 5" key="1">
    <citation type="submission" date="2023-07" db="EMBL/GenBank/DDBJ databases">
        <title>Identification of four novel Pseudomonas species associated with bacterial leaf spot of cucurbits.</title>
        <authorList>
            <person name="Fullem K.R."/>
        </authorList>
    </citation>
    <scope>NUCLEOTIDE SEQUENCE [LARGE SCALE GENOMIC DNA]</scope>
    <source>
        <strain evidence="4 5">KFB 138</strain>
    </source>
</reference>
<name>A0ABT9CKN2_9PSED</name>
<dbReference type="SUPFAM" id="SSF51735">
    <property type="entry name" value="NAD(P)-binding Rossmann-fold domains"/>
    <property type="match status" value="1"/>
</dbReference>
<gene>
    <name evidence="4" type="ORF">Q6A51_00845</name>
</gene>
<evidence type="ECO:0000256" key="1">
    <source>
        <dbReference type="ARBA" id="ARBA00023002"/>
    </source>
</evidence>
<comment type="caution">
    <text evidence="4">The sequence shown here is derived from an EMBL/GenBank/DDBJ whole genome shotgun (WGS) entry which is preliminary data.</text>
</comment>
<dbReference type="Pfam" id="PF01408">
    <property type="entry name" value="GFO_IDH_MocA"/>
    <property type="match status" value="1"/>
</dbReference>
<dbReference type="RefSeq" id="WP_304573891.1">
    <property type="nucleotide sequence ID" value="NZ_JAUQOO010000001.1"/>
</dbReference>
<dbReference type="Pfam" id="PF22725">
    <property type="entry name" value="GFO_IDH_MocA_C3"/>
    <property type="match status" value="1"/>
</dbReference>
<evidence type="ECO:0000259" key="2">
    <source>
        <dbReference type="Pfam" id="PF01408"/>
    </source>
</evidence>
<dbReference type="InterPro" id="IPR050463">
    <property type="entry name" value="Gfo/Idh/MocA_oxidrdct_glycsds"/>
</dbReference>
<dbReference type="Gene3D" id="3.30.360.10">
    <property type="entry name" value="Dihydrodipicolinate Reductase, domain 2"/>
    <property type="match status" value="1"/>
</dbReference>
<feature type="domain" description="Gfo/Idh/MocA-like oxidoreductase N-terminal" evidence="2">
    <location>
        <begin position="8"/>
        <end position="137"/>
    </location>
</feature>
<evidence type="ECO:0000259" key="3">
    <source>
        <dbReference type="Pfam" id="PF22725"/>
    </source>
</evidence>
<evidence type="ECO:0000313" key="4">
    <source>
        <dbReference type="EMBL" id="MDO7925307.1"/>
    </source>
</evidence>
<dbReference type="Gene3D" id="3.40.50.720">
    <property type="entry name" value="NAD(P)-binding Rossmann-like Domain"/>
    <property type="match status" value="1"/>
</dbReference>
<protein>
    <submittedName>
        <fullName evidence="4">Gfo/Idh/MocA family oxidoreductase</fullName>
    </submittedName>
</protein>
<feature type="domain" description="GFO/IDH/MocA-like oxidoreductase" evidence="3">
    <location>
        <begin position="150"/>
        <end position="280"/>
    </location>
</feature>
<proteinExistence type="predicted"/>
<dbReference type="InterPro" id="IPR000683">
    <property type="entry name" value="Gfo/Idh/MocA-like_OxRdtase_N"/>
</dbReference>
<keyword evidence="5" id="KW-1185">Reference proteome</keyword>
<accession>A0ABT9CKN2</accession>
<keyword evidence="1" id="KW-0560">Oxidoreductase</keyword>
<sequence length="392" mass="42012">MNAAIPKIRMGFVGGGEGAFIAKAHRQAAGLDGRYELVCGAFSRDAQNNRNTGAALGLPGSRCYDDWQHMLEAERALPVDQRMELLVIVTPNHLHAPIASQALSAGFHVFSEKPAALNLAELLALKDVVGRSNRLYGLAHTYLGYPMVWQAREMVRSGVIGELRKVIVEYPQGWLSQDVAGQGNKQADWRDRPEQSGAGGCIGDIGTHAFSLAEFVAGQSIVQLCAMLGVHIEGRQLDDDASMLFKMAEGASGVLIASQVCAGEENPLKIRLYGSKGGLEWRQEDPASLIHRSLDQPLSILRSGLGQPWLCDAASQRMRLPAGHPEGYLEAMANLYGDFATAIRADITGNDAAGVPGIDVGLRGMAFIETVIASHRGDAKWTGLVCTQGAQS</sequence>
<organism evidence="4 5">
    <name type="scientific">Pseudomonas serbiensis</name>
    <dbReference type="NCBI Taxonomy" id="3064350"/>
    <lineage>
        <taxon>Bacteria</taxon>
        <taxon>Pseudomonadati</taxon>
        <taxon>Pseudomonadota</taxon>
        <taxon>Gammaproteobacteria</taxon>
        <taxon>Pseudomonadales</taxon>
        <taxon>Pseudomonadaceae</taxon>
        <taxon>Pseudomonas</taxon>
    </lineage>
</organism>
<evidence type="ECO:0000313" key="5">
    <source>
        <dbReference type="Proteomes" id="UP001223016"/>
    </source>
</evidence>
<dbReference type="PANTHER" id="PTHR43818">
    <property type="entry name" value="BCDNA.GH03377"/>
    <property type="match status" value="1"/>
</dbReference>